<organism evidence="3 4">
    <name type="scientific">Tagetes erecta</name>
    <name type="common">African marigold</name>
    <dbReference type="NCBI Taxonomy" id="13708"/>
    <lineage>
        <taxon>Eukaryota</taxon>
        <taxon>Viridiplantae</taxon>
        <taxon>Streptophyta</taxon>
        <taxon>Embryophyta</taxon>
        <taxon>Tracheophyta</taxon>
        <taxon>Spermatophyta</taxon>
        <taxon>Magnoliopsida</taxon>
        <taxon>eudicotyledons</taxon>
        <taxon>Gunneridae</taxon>
        <taxon>Pentapetalae</taxon>
        <taxon>asterids</taxon>
        <taxon>campanulids</taxon>
        <taxon>Asterales</taxon>
        <taxon>Asteraceae</taxon>
        <taxon>Asteroideae</taxon>
        <taxon>Heliantheae alliance</taxon>
        <taxon>Tageteae</taxon>
        <taxon>Tagetes</taxon>
    </lineage>
</organism>
<dbReference type="GO" id="GO:0005886">
    <property type="term" value="C:plasma membrane"/>
    <property type="evidence" value="ECO:0007669"/>
    <property type="project" value="TreeGrafter"/>
</dbReference>
<keyword evidence="4" id="KW-1185">Reference proteome</keyword>
<dbReference type="EMBL" id="JAUHHV010000009">
    <property type="protein sequence ID" value="KAK1412583.1"/>
    <property type="molecule type" value="Genomic_DNA"/>
</dbReference>
<dbReference type="PANTHER" id="PTHR24093">
    <property type="entry name" value="CATION TRANSPORTING ATPASE"/>
    <property type="match status" value="1"/>
</dbReference>
<evidence type="ECO:0000313" key="4">
    <source>
        <dbReference type="Proteomes" id="UP001229421"/>
    </source>
</evidence>
<comment type="caution">
    <text evidence="3">The sequence shown here is derived from an EMBL/GenBank/DDBJ whole genome shotgun (WGS) entry which is preliminary data.</text>
</comment>
<keyword evidence="1" id="KW-0460">Magnesium</keyword>
<dbReference type="Pfam" id="PF00690">
    <property type="entry name" value="Cation_ATPase_N"/>
    <property type="match status" value="1"/>
</dbReference>
<dbReference type="PANTHER" id="PTHR24093:SF527">
    <property type="entry name" value="CALCIUM-TRANSPORTING ATPASE"/>
    <property type="match status" value="1"/>
</dbReference>
<dbReference type="SUPFAM" id="SSF81665">
    <property type="entry name" value="Calcium ATPase, transmembrane domain M"/>
    <property type="match status" value="1"/>
</dbReference>
<name>A0AAD8JZB5_TARER</name>
<dbReference type="AlphaFoldDB" id="A0AAD8JZB5"/>
<gene>
    <name evidence="3" type="ORF">QVD17_33955</name>
</gene>
<dbReference type="Proteomes" id="UP001229421">
    <property type="component" value="Unassembled WGS sequence"/>
</dbReference>
<dbReference type="GO" id="GO:0005388">
    <property type="term" value="F:P-type calcium transporter activity"/>
    <property type="evidence" value="ECO:0007669"/>
    <property type="project" value="TreeGrafter"/>
</dbReference>
<evidence type="ECO:0000256" key="1">
    <source>
        <dbReference type="ARBA" id="ARBA00022842"/>
    </source>
</evidence>
<proteinExistence type="predicted"/>
<dbReference type="InterPro" id="IPR004014">
    <property type="entry name" value="ATPase_P-typ_cation-transptr_N"/>
</dbReference>
<evidence type="ECO:0000313" key="3">
    <source>
        <dbReference type="EMBL" id="KAK1412583.1"/>
    </source>
</evidence>
<reference evidence="3" key="1">
    <citation type="journal article" date="2023" name="bioRxiv">
        <title>Improved chromosome-level genome assembly for marigold (Tagetes erecta).</title>
        <authorList>
            <person name="Jiang F."/>
            <person name="Yuan L."/>
            <person name="Wang S."/>
            <person name="Wang H."/>
            <person name="Xu D."/>
            <person name="Wang A."/>
            <person name="Fan W."/>
        </authorList>
    </citation>
    <scope>NUCLEOTIDE SEQUENCE</scope>
    <source>
        <strain evidence="3">WSJ</strain>
        <tissue evidence="3">Leaf</tissue>
    </source>
</reference>
<evidence type="ECO:0000259" key="2">
    <source>
        <dbReference type="Pfam" id="PF00690"/>
    </source>
</evidence>
<sequence>MVYKYNTLPINSEPKKRWRRAYLTIHFSNTLLNITKNNTQIIPETIINVPNDHRVDQTQLIKLIVANKDLETLARFDGVKGLAETLDTDLANGINEVDVNRRRILYGSNTYQKPSPKGLFYFFIKAFKY</sequence>
<accession>A0AAD8JZB5</accession>
<dbReference type="InterPro" id="IPR023298">
    <property type="entry name" value="ATPase_P-typ_TM_dom_sf"/>
</dbReference>
<protein>
    <recommendedName>
        <fullName evidence="2">Cation-transporting P-type ATPase N-terminal domain-containing protein</fullName>
    </recommendedName>
</protein>
<feature type="domain" description="Cation-transporting P-type ATPase N-terminal" evidence="2">
    <location>
        <begin position="78"/>
        <end position="128"/>
    </location>
</feature>